<dbReference type="Proteomes" id="UP000640333">
    <property type="component" value="Unassembled WGS sequence"/>
</dbReference>
<dbReference type="RefSeq" id="WP_193953729.1">
    <property type="nucleotide sequence ID" value="NZ_JADEYS010000012.1"/>
</dbReference>
<dbReference type="InterPro" id="IPR003838">
    <property type="entry name" value="ABC3_permease_C"/>
</dbReference>
<feature type="domain" description="MacB-like periplasmic core" evidence="9">
    <location>
        <begin position="38"/>
        <end position="232"/>
    </location>
</feature>
<feature type="transmembrane region" description="Helical" evidence="7">
    <location>
        <begin position="39"/>
        <end position="59"/>
    </location>
</feature>
<evidence type="ECO:0000256" key="6">
    <source>
        <dbReference type="ARBA" id="ARBA00023136"/>
    </source>
</evidence>
<feature type="transmembrane region" description="Helical" evidence="7">
    <location>
        <begin position="406"/>
        <end position="426"/>
    </location>
</feature>
<proteinExistence type="inferred from homology"/>
<comment type="subcellular location">
    <subcellularLocation>
        <location evidence="1">Cell membrane</location>
        <topology evidence="1">Multi-pass membrane protein</topology>
    </subcellularLocation>
</comment>
<comment type="caution">
    <text evidence="10">The sequence shown here is derived from an EMBL/GenBank/DDBJ whole genome shotgun (WGS) entry which is preliminary data.</text>
</comment>
<evidence type="ECO:0000256" key="1">
    <source>
        <dbReference type="ARBA" id="ARBA00004651"/>
    </source>
</evidence>
<name>A0A8J7FEB3_9GAMM</name>
<feature type="transmembrane region" description="Helical" evidence="7">
    <location>
        <begin position="299"/>
        <end position="321"/>
    </location>
</feature>
<comment type="similarity">
    <text evidence="2">Belongs to the ABC-4 integral membrane protein family. LolC/E subfamily.</text>
</comment>
<accession>A0A8J7FEB3</accession>
<keyword evidence="11" id="KW-1185">Reference proteome</keyword>
<dbReference type="PANTHER" id="PTHR30489:SF0">
    <property type="entry name" value="LIPOPROTEIN-RELEASING SYSTEM TRANSMEMBRANE PROTEIN LOLE"/>
    <property type="match status" value="1"/>
</dbReference>
<evidence type="ECO:0000259" key="8">
    <source>
        <dbReference type="Pfam" id="PF02687"/>
    </source>
</evidence>
<organism evidence="10 11">
    <name type="scientific">Pontibacterium sinense</name>
    <dbReference type="NCBI Taxonomy" id="2781979"/>
    <lineage>
        <taxon>Bacteria</taxon>
        <taxon>Pseudomonadati</taxon>
        <taxon>Pseudomonadota</taxon>
        <taxon>Gammaproteobacteria</taxon>
        <taxon>Oceanospirillales</taxon>
        <taxon>Oceanospirillaceae</taxon>
        <taxon>Pontibacterium</taxon>
    </lineage>
</organism>
<dbReference type="GO" id="GO:0098797">
    <property type="term" value="C:plasma membrane protein complex"/>
    <property type="evidence" value="ECO:0007669"/>
    <property type="project" value="TreeGrafter"/>
</dbReference>
<sequence length="439" mass="48328">MTHETFHHHTTDLPSSQLALRMLLQLAWRNLWRHRKRTLITLSSIAIGFSLAVISIGLGDGSHNSMVRNAIQLGEGHLTVQPPGYLASPANHRFIPDGQTLAQQMQQLEIAGHIDPRISLQILASTAHNSVGSSLQGMDTQHDQRIRLLKPKLIAGLWLEPDDQRGILIGVGMSRKLKAKVGSKVVLMAGKQSGDSQAQLGRVRGIFASGVSELDDFLVLSEIDFARYFLLGESDSDVADTPATPITRVAVFLDNPDHLNHWKTQLSTVLKSEHIAVLDWQEMMPQLVQFIIVDDAGNYIFLTLILIMVGFGIINTVLMSVLERTREFGLLRALGLSRYHLLLLVFAESLLLSVLAVTAGWLIGGSAHLWFASQGIDLSGVMNESTEIMGTFIDPVVYTELSWARIIQLTTIIFITTLSSGIYPAIKAARVTPVEALRT</sequence>
<dbReference type="InterPro" id="IPR051447">
    <property type="entry name" value="Lipoprotein-release_system"/>
</dbReference>
<protein>
    <submittedName>
        <fullName evidence="10">ABC transporter permease</fullName>
    </submittedName>
</protein>
<dbReference type="EMBL" id="JADEYS010000012">
    <property type="protein sequence ID" value="MBE9398094.1"/>
    <property type="molecule type" value="Genomic_DNA"/>
</dbReference>
<keyword evidence="3" id="KW-1003">Cell membrane</keyword>
<keyword evidence="4 7" id="KW-0812">Transmembrane</keyword>
<dbReference type="AlphaFoldDB" id="A0A8J7FEB3"/>
<keyword evidence="6 7" id="KW-0472">Membrane</keyword>
<evidence type="ECO:0000256" key="7">
    <source>
        <dbReference type="SAM" id="Phobius"/>
    </source>
</evidence>
<gene>
    <name evidence="10" type="ORF">IOQ59_12570</name>
</gene>
<evidence type="ECO:0000256" key="5">
    <source>
        <dbReference type="ARBA" id="ARBA00022989"/>
    </source>
</evidence>
<evidence type="ECO:0000259" key="9">
    <source>
        <dbReference type="Pfam" id="PF12704"/>
    </source>
</evidence>
<reference evidence="10" key="1">
    <citation type="submission" date="2020-10" db="EMBL/GenBank/DDBJ databases">
        <title>Bacterium isolated from coastal waters sediment.</title>
        <authorList>
            <person name="Chen R.-J."/>
            <person name="Lu D.-C."/>
            <person name="Zhu K.-L."/>
            <person name="Du Z.-J."/>
        </authorList>
    </citation>
    <scope>NUCLEOTIDE SEQUENCE</scope>
    <source>
        <strain evidence="10">N1Y112</strain>
    </source>
</reference>
<evidence type="ECO:0000313" key="11">
    <source>
        <dbReference type="Proteomes" id="UP000640333"/>
    </source>
</evidence>
<feature type="transmembrane region" description="Helical" evidence="7">
    <location>
        <begin position="341"/>
        <end position="363"/>
    </location>
</feature>
<evidence type="ECO:0000256" key="4">
    <source>
        <dbReference type="ARBA" id="ARBA00022692"/>
    </source>
</evidence>
<dbReference type="Pfam" id="PF02687">
    <property type="entry name" value="FtsX"/>
    <property type="match status" value="1"/>
</dbReference>
<dbReference type="GO" id="GO:0044874">
    <property type="term" value="P:lipoprotein localization to outer membrane"/>
    <property type="evidence" value="ECO:0007669"/>
    <property type="project" value="TreeGrafter"/>
</dbReference>
<keyword evidence="5 7" id="KW-1133">Transmembrane helix</keyword>
<dbReference type="PANTHER" id="PTHR30489">
    <property type="entry name" value="LIPOPROTEIN-RELEASING SYSTEM TRANSMEMBRANE PROTEIN LOLE"/>
    <property type="match status" value="1"/>
</dbReference>
<dbReference type="InterPro" id="IPR025857">
    <property type="entry name" value="MacB_PCD"/>
</dbReference>
<evidence type="ECO:0000313" key="10">
    <source>
        <dbReference type="EMBL" id="MBE9398094.1"/>
    </source>
</evidence>
<evidence type="ECO:0000256" key="3">
    <source>
        <dbReference type="ARBA" id="ARBA00022475"/>
    </source>
</evidence>
<evidence type="ECO:0000256" key="2">
    <source>
        <dbReference type="ARBA" id="ARBA00005236"/>
    </source>
</evidence>
<dbReference type="Pfam" id="PF12704">
    <property type="entry name" value="MacB_PCD"/>
    <property type="match status" value="1"/>
</dbReference>
<feature type="domain" description="ABC3 transporter permease C-terminal" evidence="8">
    <location>
        <begin position="300"/>
        <end position="433"/>
    </location>
</feature>